<reference evidence="2" key="2">
    <citation type="submission" date="2021-09" db="EMBL/GenBank/DDBJ databases">
        <authorList>
            <person name="Gilroy R."/>
        </authorList>
    </citation>
    <scope>NUCLEOTIDE SEQUENCE</scope>
    <source>
        <strain evidence="2">CHK192-2623</strain>
    </source>
</reference>
<sequence length="339" mass="40627">MNKTDSKTSNTIWLFSFVIVLLTNFFIEHYDYNLENKYHLLIWMDLIEIIVAVVFITIPVTFDFYKTKVNNLTVKKYYFELDDESDTVRLLLILELLISVYELLQDMYHLRLINRITEYNSLGISLILLVIYLKYLALKTKRTRWNYLDNSTESISWKHLIQNNYFDQYKGEIILFELLRILNLENVKVKISANNYFDYYKEFVEKLQFLSNQELIELYNYLNMKSRDSYDWSIRKIMSANLGKVCLSIFISLLSFSSIISIIQLCSSIKKEVVLNGMISLLNYFILFYVLLFLFFYLVKIVIYSVFIPYQRKIRNKNIEAFLLSTLRSVLDIRLNKKH</sequence>
<feature type="transmembrane region" description="Helical" evidence="1">
    <location>
        <begin position="285"/>
        <end position="307"/>
    </location>
</feature>
<feature type="transmembrane region" description="Helical" evidence="1">
    <location>
        <begin position="119"/>
        <end position="138"/>
    </location>
</feature>
<evidence type="ECO:0000313" key="2">
    <source>
        <dbReference type="EMBL" id="HJE50319.1"/>
    </source>
</evidence>
<name>A0A921EMK0_LACJH</name>
<dbReference type="Proteomes" id="UP000732527">
    <property type="component" value="Unassembled WGS sequence"/>
</dbReference>
<evidence type="ECO:0000313" key="3">
    <source>
        <dbReference type="Proteomes" id="UP000732527"/>
    </source>
</evidence>
<organism evidence="2 3">
    <name type="scientific">Lactobacillus johnsonii</name>
    <dbReference type="NCBI Taxonomy" id="33959"/>
    <lineage>
        <taxon>Bacteria</taxon>
        <taxon>Bacillati</taxon>
        <taxon>Bacillota</taxon>
        <taxon>Bacilli</taxon>
        <taxon>Lactobacillales</taxon>
        <taxon>Lactobacillaceae</taxon>
        <taxon>Lactobacillus</taxon>
    </lineage>
</organism>
<feature type="transmembrane region" description="Helical" evidence="1">
    <location>
        <begin position="42"/>
        <end position="65"/>
    </location>
</feature>
<reference evidence="2" key="1">
    <citation type="journal article" date="2021" name="PeerJ">
        <title>Extensive microbial diversity within the chicken gut microbiome revealed by metagenomics and culture.</title>
        <authorList>
            <person name="Gilroy R."/>
            <person name="Ravi A."/>
            <person name="Getino M."/>
            <person name="Pursley I."/>
            <person name="Horton D.L."/>
            <person name="Alikhan N.F."/>
            <person name="Baker D."/>
            <person name="Gharbi K."/>
            <person name="Hall N."/>
            <person name="Watson M."/>
            <person name="Adriaenssens E.M."/>
            <person name="Foster-Nyarko E."/>
            <person name="Jarju S."/>
            <person name="Secka A."/>
            <person name="Antonio M."/>
            <person name="Oren A."/>
            <person name="Chaudhuri R.R."/>
            <person name="La Ragione R."/>
            <person name="Hildebrand F."/>
            <person name="Pallen M.J."/>
        </authorList>
    </citation>
    <scope>NUCLEOTIDE SEQUENCE</scope>
    <source>
        <strain evidence="2">CHK192-2623</strain>
    </source>
</reference>
<dbReference type="AlphaFoldDB" id="A0A921EMK0"/>
<protein>
    <submittedName>
        <fullName evidence="2">Uncharacterized protein</fullName>
    </submittedName>
</protein>
<feature type="transmembrane region" description="Helical" evidence="1">
    <location>
        <begin position="12"/>
        <end position="30"/>
    </location>
</feature>
<keyword evidence="1" id="KW-0812">Transmembrane</keyword>
<accession>A0A921EMK0</accession>
<feature type="transmembrane region" description="Helical" evidence="1">
    <location>
        <begin position="245"/>
        <end position="265"/>
    </location>
</feature>
<keyword evidence="1" id="KW-1133">Transmembrane helix</keyword>
<comment type="caution">
    <text evidence="2">The sequence shown here is derived from an EMBL/GenBank/DDBJ whole genome shotgun (WGS) entry which is preliminary data.</text>
</comment>
<proteinExistence type="predicted"/>
<dbReference type="EMBL" id="DYYQ01000070">
    <property type="protein sequence ID" value="HJE50319.1"/>
    <property type="molecule type" value="Genomic_DNA"/>
</dbReference>
<evidence type="ECO:0000256" key="1">
    <source>
        <dbReference type="SAM" id="Phobius"/>
    </source>
</evidence>
<keyword evidence="1" id="KW-0472">Membrane</keyword>
<gene>
    <name evidence="2" type="ORF">K8V69_09215</name>
</gene>